<sequence length="187" mass="21027">MKTLKLSLIGLIAIVLTACHSPQKDSESATKDYIKAKLNDPSSYEPVSFSKIDTVYTTFETTTGKEITKSFDDLVEEVKANNKTFDNIKEANDLGIIKYDWYHGSKFDIAERKSMDSLLTLSKALLGKAELVEKKKKEMEASFKKQPDGFSLIHSFRAKNALGVLMLDKYKVTLNKKFEVIGAETIE</sequence>
<dbReference type="AlphaFoldDB" id="A0A495IZG7"/>
<gene>
    <name evidence="2" type="ORF">BDD43_1560</name>
</gene>
<dbReference type="Proteomes" id="UP000268007">
    <property type="component" value="Unassembled WGS sequence"/>
</dbReference>
<accession>A0A495IZG7</accession>
<evidence type="ECO:0000313" key="2">
    <source>
        <dbReference type="EMBL" id="RKR81414.1"/>
    </source>
</evidence>
<dbReference type="OrthoDB" id="799204at2"/>
<dbReference type="EMBL" id="RBKU01000001">
    <property type="protein sequence ID" value="RKR81414.1"/>
    <property type="molecule type" value="Genomic_DNA"/>
</dbReference>
<protein>
    <submittedName>
        <fullName evidence="2">Uncharacterized protein</fullName>
    </submittedName>
</protein>
<evidence type="ECO:0000313" key="3">
    <source>
        <dbReference type="Proteomes" id="UP000268007"/>
    </source>
</evidence>
<comment type="caution">
    <text evidence="2">The sequence shown here is derived from an EMBL/GenBank/DDBJ whole genome shotgun (WGS) entry which is preliminary data.</text>
</comment>
<feature type="chain" id="PRO_5019771263" evidence="1">
    <location>
        <begin position="21"/>
        <end position="187"/>
    </location>
</feature>
<feature type="signal peptide" evidence="1">
    <location>
        <begin position="1"/>
        <end position="20"/>
    </location>
</feature>
<keyword evidence="3" id="KW-1185">Reference proteome</keyword>
<reference evidence="2 3" key="1">
    <citation type="submission" date="2018-10" db="EMBL/GenBank/DDBJ databases">
        <title>Genomic Encyclopedia of Archaeal and Bacterial Type Strains, Phase II (KMG-II): from individual species to whole genera.</title>
        <authorList>
            <person name="Goeker M."/>
        </authorList>
    </citation>
    <scope>NUCLEOTIDE SEQUENCE [LARGE SCALE GENOMIC DNA]</scope>
    <source>
        <strain evidence="2 3">DSM 18602</strain>
    </source>
</reference>
<proteinExistence type="predicted"/>
<dbReference type="PROSITE" id="PS51257">
    <property type="entry name" value="PROKAR_LIPOPROTEIN"/>
    <property type="match status" value="1"/>
</dbReference>
<organism evidence="2 3">
    <name type="scientific">Mucilaginibacter gracilis</name>
    <dbReference type="NCBI Taxonomy" id="423350"/>
    <lineage>
        <taxon>Bacteria</taxon>
        <taxon>Pseudomonadati</taxon>
        <taxon>Bacteroidota</taxon>
        <taxon>Sphingobacteriia</taxon>
        <taxon>Sphingobacteriales</taxon>
        <taxon>Sphingobacteriaceae</taxon>
        <taxon>Mucilaginibacter</taxon>
    </lineage>
</organism>
<dbReference type="RefSeq" id="WP_121197119.1">
    <property type="nucleotide sequence ID" value="NZ_RBKU01000001.1"/>
</dbReference>
<name>A0A495IZG7_9SPHI</name>
<keyword evidence="1" id="KW-0732">Signal</keyword>
<evidence type="ECO:0000256" key="1">
    <source>
        <dbReference type="SAM" id="SignalP"/>
    </source>
</evidence>